<comment type="subcellular location">
    <subcellularLocation>
        <location evidence="1">Cell membrane</location>
        <topology evidence="1">Multi-pass membrane protein</topology>
    </subcellularLocation>
</comment>
<evidence type="ECO:0000259" key="9">
    <source>
        <dbReference type="Pfam" id="PF13807"/>
    </source>
</evidence>
<dbReference type="Pfam" id="PF13807">
    <property type="entry name" value="GNVR"/>
    <property type="match status" value="1"/>
</dbReference>
<feature type="transmembrane region" description="Helical" evidence="7">
    <location>
        <begin position="14"/>
        <end position="36"/>
    </location>
</feature>
<feature type="domain" description="Polysaccharide chain length determinant N-terminal" evidence="8">
    <location>
        <begin position="1"/>
        <end position="89"/>
    </location>
</feature>
<evidence type="ECO:0000256" key="1">
    <source>
        <dbReference type="ARBA" id="ARBA00004651"/>
    </source>
</evidence>
<dbReference type="GO" id="GO:0004713">
    <property type="term" value="F:protein tyrosine kinase activity"/>
    <property type="evidence" value="ECO:0007669"/>
    <property type="project" value="TreeGrafter"/>
</dbReference>
<evidence type="ECO:0000256" key="7">
    <source>
        <dbReference type="SAM" id="Phobius"/>
    </source>
</evidence>
<dbReference type="RefSeq" id="WP_188118500.1">
    <property type="nucleotide sequence ID" value="NZ_FQZP01000051.1"/>
</dbReference>
<evidence type="ECO:0000256" key="5">
    <source>
        <dbReference type="ARBA" id="ARBA00022989"/>
    </source>
</evidence>
<feature type="domain" description="Tyrosine-protein kinase G-rich" evidence="9">
    <location>
        <begin position="135"/>
        <end position="188"/>
    </location>
</feature>
<keyword evidence="5 7" id="KW-1133">Transmembrane helix</keyword>
<name>A0A1M6J393_9FIRM</name>
<keyword evidence="3" id="KW-1003">Cell membrane</keyword>
<evidence type="ECO:0000313" key="10">
    <source>
        <dbReference type="EMBL" id="SHJ41142.1"/>
    </source>
</evidence>
<evidence type="ECO:0000256" key="6">
    <source>
        <dbReference type="ARBA" id="ARBA00023136"/>
    </source>
</evidence>
<dbReference type="PANTHER" id="PTHR32309:SF13">
    <property type="entry name" value="FERRIC ENTEROBACTIN TRANSPORT PROTEIN FEPE"/>
    <property type="match status" value="1"/>
</dbReference>
<dbReference type="PANTHER" id="PTHR32309">
    <property type="entry name" value="TYROSINE-PROTEIN KINASE"/>
    <property type="match status" value="1"/>
</dbReference>
<dbReference type="InterPro" id="IPR032807">
    <property type="entry name" value="GNVR"/>
</dbReference>
<dbReference type="Pfam" id="PF02706">
    <property type="entry name" value="Wzz"/>
    <property type="match status" value="1"/>
</dbReference>
<reference evidence="10 11" key="1">
    <citation type="submission" date="2016-11" db="EMBL/GenBank/DDBJ databases">
        <authorList>
            <person name="Varghese N."/>
            <person name="Submissions S."/>
        </authorList>
    </citation>
    <scope>NUCLEOTIDE SEQUENCE [LARGE SCALE GENOMIC DNA]</scope>
    <source>
        <strain evidence="10 11">DSM 19027</strain>
    </source>
</reference>
<accession>A0A1M6J393</accession>
<keyword evidence="4 7" id="KW-0812">Transmembrane</keyword>
<feature type="transmembrane region" description="Helical" evidence="7">
    <location>
        <begin position="169"/>
        <end position="189"/>
    </location>
</feature>
<comment type="similarity">
    <text evidence="2">Belongs to the CpsC/CapA family.</text>
</comment>
<dbReference type="Proteomes" id="UP000324781">
    <property type="component" value="Unassembled WGS sequence"/>
</dbReference>
<organism evidence="10 11">
    <name type="scientific">Thermoclostridium caenicola</name>
    <dbReference type="NCBI Taxonomy" id="659425"/>
    <lineage>
        <taxon>Bacteria</taxon>
        <taxon>Bacillati</taxon>
        <taxon>Bacillota</taxon>
        <taxon>Clostridia</taxon>
        <taxon>Eubacteriales</taxon>
        <taxon>Oscillospiraceae</taxon>
        <taxon>Thermoclostridium</taxon>
    </lineage>
</organism>
<dbReference type="InterPro" id="IPR003856">
    <property type="entry name" value="LPS_length_determ_N"/>
</dbReference>
<evidence type="ECO:0000313" key="11">
    <source>
        <dbReference type="Proteomes" id="UP000324781"/>
    </source>
</evidence>
<proteinExistence type="inferred from homology"/>
<evidence type="ECO:0000259" key="8">
    <source>
        <dbReference type="Pfam" id="PF02706"/>
    </source>
</evidence>
<evidence type="ECO:0000256" key="2">
    <source>
        <dbReference type="ARBA" id="ARBA00006683"/>
    </source>
</evidence>
<sequence length="224" mass="25463">MNLKEIMHLLLRKWWVILLFIILFGSLSYVMTNYYMVPVYTANTTLYVGKNADEQGMSLSELNIGASVVLDYREIARSRLVASTVIEELNLEDISAKELANSIRVQQRPETRVIEISVSHTDPQMAMDITNKVAEVFQEKIVEIMQVSNVQVIDRAELPERPSFPNKRANYIIGVLLGLMLSAGIILLIEYLDDTIKTSEDAKKYLNLPVIGTIPSFSPRRKEK</sequence>
<dbReference type="GO" id="GO:0005886">
    <property type="term" value="C:plasma membrane"/>
    <property type="evidence" value="ECO:0007669"/>
    <property type="project" value="UniProtKB-SubCell"/>
</dbReference>
<evidence type="ECO:0000256" key="4">
    <source>
        <dbReference type="ARBA" id="ARBA00022692"/>
    </source>
</evidence>
<keyword evidence="6 7" id="KW-0472">Membrane</keyword>
<evidence type="ECO:0000256" key="3">
    <source>
        <dbReference type="ARBA" id="ARBA00022475"/>
    </source>
</evidence>
<gene>
    <name evidence="10" type="ORF">SAMN05444373_10519</name>
</gene>
<dbReference type="EMBL" id="FQZP01000051">
    <property type="protein sequence ID" value="SHJ41142.1"/>
    <property type="molecule type" value="Genomic_DNA"/>
</dbReference>
<dbReference type="AlphaFoldDB" id="A0A1M6J393"/>
<protein>
    <submittedName>
        <fullName evidence="10">Capsular polysaccharide biosynthesis protein</fullName>
    </submittedName>
</protein>
<dbReference type="InterPro" id="IPR050445">
    <property type="entry name" value="Bact_polysacc_biosynth/exp"/>
</dbReference>
<keyword evidence="11" id="KW-1185">Reference proteome</keyword>